<keyword evidence="1" id="KW-0472">Membrane</keyword>
<feature type="transmembrane region" description="Helical" evidence="1">
    <location>
        <begin position="470"/>
        <end position="487"/>
    </location>
</feature>
<comment type="caution">
    <text evidence="2">The sequence shown here is derived from an EMBL/GenBank/DDBJ whole genome shotgun (WGS) entry which is preliminary data.</text>
</comment>
<accession>A0A0F9NFI8</accession>
<name>A0A0F9NFI8_9ZZZZ</name>
<dbReference type="AlphaFoldDB" id="A0A0F9NFI8"/>
<feature type="transmembrane region" description="Helical" evidence="1">
    <location>
        <begin position="318"/>
        <end position="338"/>
    </location>
</feature>
<dbReference type="EMBL" id="LAZR01004210">
    <property type="protein sequence ID" value="KKN10752.1"/>
    <property type="molecule type" value="Genomic_DNA"/>
</dbReference>
<evidence type="ECO:0000256" key="1">
    <source>
        <dbReference type="SAM" id="Phobius"/>
    </source>
</evidence>
<keyword evidence="1" id="KW-1133">Transmembrane helix</keyword>
<organism evidence="2">
    <name type="scientific">marine sediment metagenome</name>
    <dbReference type="NCBI Taxonomy" id="412755"/>
    <lineage>
        <taxon>unclassified sequences</taxon>
        <taxon>metagenomes</taxon>
        <taxon>ecological metagenomes</taxon>
    </lineage>
</organism>
<gene>
    <name evidence="2" type="ORF">LCGC14_1033450</name>
</gene>
<keyword evidence="1" id="KW-0812">Transmembrane</keyword>
<proteinExistence type="predicted"/>
<protein>
    <submittedName>
        <fullName evidence="2">Uncharacterized protein</fullName>
    </submittedName>
</protein>
<feature type="transmembrane region" description="Helical" evidence="1">
    <location>
        <begin position="79"/>
        <end position="96"/>
    </location>
</feature>
<sequence length="1271" mass="148870">MINNETEQSFYSRRKKARRVTKNYSEQGDDDKEYLKIWQNANPSFKDINSPLSLIKSVSLIFFVLSVVISGYIQNIDLISSTILGASFLIIFLIVFSDDIFSLRNCFSYIFRNTTYIKPFKDIVFWMEEPEPSIIYRSHKKDLIHQAIQIFKVEVIPDKIQAKLASFVISLSSKNLRIPYAFQVVQAPFYSNIDAKLQKKSMTSIRTNIYFSVMYDRIGILTDHMIERLRSNIKEMGDIMKNNLATTFHHYKIELLSEVNLVNALRTFYMKGTTSVATKIENKKATLRNISFIPIMKLALFAIILSSIDIILSNFEIVFWYIIGIDTGIVIFILLIWWREIFFHFTKTTLFKKDNIMLIKPFKNVRFIRFRQFPRTLFLNIEDHLLLGLKILNLKNMFYPRHVNLKEFFEALNYSKLSFGYTLSNYPIDYSEFYDDGFEHIKEGLKNKLLSRKKQEKNSAANEEWLGKRYGMWNIILSLSVHSYIFIETLQKEQFYELEEELLSKKKSLAGSFHLKFNSMDLTELSSNSLLSGYLFSTLKDKKVRGGGSHLNYMMIQGTTLIPFTEVVGILKKGLEITVPAEFNTPLYLENSIVIGKTINTEVWEGEIEVEFTPQQLKNLLITNGIHNKRVLTAMKVVTELIEDDHPCLIFDFDGSWSKIINYFKGTRFEEEILYFKLGSAFTIDPLISDISYDTNNTEYLEYMFDAFGLAFKKDQRTIDIFRNTIRENPEMDLPSIQLELQTQSKWERNPISNSLLSLFSDFTTQDLKYFKKVAGTDQEKIYAYNFVTNEKTVIIDLSLLREANKKIFFSFLILSKIIHYIKSNDDYVVKNIIVPNIDIFFETYYLDQKMSYGKIDTFLEPFNQRGFGMIYLASQIHYLHPNLLTYFSNLISFRATDQRDIATLSTLMNLQESGRGMYSPSRQNAYQIEYLKILTSNKVLIKRSDINQSFPALIEWHKLEKSKKMSDAEIVDFMERRGYNLKNTEKRILEQAKHTLFEAHLGPYINYLEEVTKFLAFLKKNEKIGNLTIPVLKKGLLERIYPKASKKTNKKENINNLRDDILAILIKHKYLVESHRKQPSGSETVRTSYSVGSQFEMSSDDYFESKNRQDVDVNIIEKENINGPDLTQVFNTPPRRYIIQAQNLKKALAQELGKFFSRMFEIYHKIKHLNFKKALKIEHGLIQNYLSNVYRHFNNQDAIVTQNSLNKFLKYLSSVKNFPISYEDLVDFNERYRVINYAQGKIKEVSEEIYKFQNLFFTKINSFLEGKNND</sequence>
<reference evidence="2" key="1">
    <citation type="journal article" date="2015" name="Nature">
        <title>Complex archaea that bridge the gap between prokaryotes and eukaryotes.</title>
        <authorList>
            <person name="Spang A."/>
            <person name="Saw J.H."/>
            <person name="Jorgensen S.L."/>
            <person name="Zaremba-Niedzwiedzka K."/>
            <person name="Martijn J."/>
            <person name="Lind A.E."/>
            <person name="van Eijk R."/>
            <person name="Schleper C."/>
            <person name="Guy L."/>
            <person name="Ettema T.J."/>
        </authorList>
    </citation>
    <scope>NUCLEOTIDE SEQUENCE</scope>
</reference>
<feature type="transmembrane region" description="Helical" evidence="1">
    <location>
        <begin position="292"/>
        <end position="312"/>
    </location>
</feature>
<feature type="transmembrane region" description="Helical" evidence="1">
    <location>
        <begin position="54"/>
        <end position="73"/>
    </location>
</feature>
<evidence type="ECO:0000313" key="2">
    <source>
        <dbReference type="EMBL" id="KKN10752.1"/>
    </source>
</evidence>